<feature type="region of interest" description="Disordered" evidence="7">
    <location>
        <begin position="486"/>
        <end position="539"/>
    </location>
</feature>
<dbReference type="SMART" id="SM00320">
    <property type="entry name" value="WD40"/>
    <property type="match status" value="5"/>
</dbReference>
<dbReference type="InterPro" id="IPR020472">
    <property type="entry name" value="WD40_PAC1"/>
</dbReference>
<accession>A0A096LVG9</accession>
<feature type="region of interest" description="Disordered" evidence="7">
    <location>
        <begin position="574"/>
        <end position="640"/>
    </location>
</feature>
<dbReference type="GO" id="GO:0007095">
    <property type="term" value="P:mitotic G2 DNA damage checkpoint signaling"/>
    <property type="evidence" value="ECO:0007669"/>
    <property type="project" value="TreeGrafter"/>
</dbReference>
<dbReference type="PANTHER" id="PTHR22852">
    <property type="entry name" value="LETHAL 2 DENTICLELESS PROTEIN RETINOIC ACID-REGULATED NUCLEAR MATRIX-ASSOCIATED PROTEIN"/>
    <property type="match status" value="1"/>
</dbReference>
<dbReference type="PRINTS" id="PR00320">
    <property type="entry name" value="GPROTEINBRPT"/>
</dbReference>
<dbReference type="GO" id="GO:0043161">
    <property type="term" value="P:proteasome-mediated ubiquitin-dependent protein catabolic process"/>
    <property type="evidence" value="ECO:0007669"/>
    <property type="project" value="TreeGrafter"/>
</dbReference>
<dbReference type="Gene3D" id="2.130.10.10">
    <property type="entry name" value="YVTN repeat-like/Quinoprotein amine dehydrogenase"/>
    <property type="match status" value="3"/>
</dbReference>
<feature type="repeat" description="WD" evidence="6">
    <location>
        <begin position="355"/>
        <end position="390"/>
    </location>
</feature>
<evidence type="ECO:0000256" key="1">
    <source>
        <dbReference type="ARBA" id="ARBA00004906"/>
    </source>
</evidence>
<dbReference type="Ensembl" id="ENSPFOT00000025791.1">
    <property type="protein sequence ID" value="ENSPFOP00000023160.1"/>
    <property type="gene ID" value="ENSPFOG00000024786.1"/>
</dbReference>
<dbReference type="InterPro" id="IPR019775">
    <property type="entry name" value="WD40_repeat_CS"/>
</dbReference>
<keyword evidence="3" id="KW-0677">Repeat</keyword>
<dbReference type="Pfam" id="PF00400">
    <property type="entry name" value="WD40"/>
    <property type="match status" value="4"/>
</dbReference>
<evidence type="ECO:0000256" key="2">
    <source>
        <dbReference type="ARBA" id="ARBA00022574"/>
    </source>
</evidence>
<reference evidence="8" key="3">
    <citation type="submission" date="2025-09" db="UniProtKB">
        <authorList>
            <consortium name="Ensembl"/>
        </authorList>
    </citation>
    <scope>IDENTIFICATION</scope>
</reference>
<reference evidence="9" key="1">
    <citation type="submission" date="2013-10" db="EMBL/GenBank/DDBJ databases">
        <authorList>
            <person name="Schartl M."/>
            <person name="Warren W."/>
        </authorList>
    </citation>
    <scope>NUCLEOTIDE SEQUENCE [LARGE SCALE GENOMIC DNA]</scope>
    <source>
        <strain evidence="9">female</strain>
    </source>
</reference>
<proteinExistence type="inferred from homology"/>
<name>A0A096LVG9_POEFO</name>
<dbReference type="PROSITE" id="PS00678">
    <property type="entry name" value="WD_REPEATS_1"/>
    <property type="match status" value="1"/>
</dbReference>
<comment type="pathway">
    <text evidence="1">Protein modification; protein ubiquitination.</text>
</comment>
<protein>
    <submittedName>
        <fullName evidence="8">Denticleless E3 ubiquitin protein ligase homolog (Drosophila)</fullName>
    </submittedName>
</protein>
<dbReference type="PROSITE" id="PS50294">
    <property type="entry name" value="WD_REPEATS_REGION"/>
    <property type="match status" value="3"/>
</dbReference>
<evidence type="ECO:0000313" key="8">
    <source>
        <dbReference type="Ensembl" id="ENSPFOP00000023160.1"/>
    </source>
</evidence>
<feature type="repeat" description="WD" evidence="6">
    <location>
        <begin position="133"/>
        <end position="169"/>
    </location>
</feature>
<dbReference type="Proteomes" id="UP000028760">
    <property type="component" value="Unassembled WGS sequence"/>
</dbReference>
<feature type="compositionally biased region" description="Polar residues" evidence="7">
    <location>
        <begin position="185"/>
        <end position="194"/>
    </location>
</feature>
<dbReference type="InterPro" id="IPR001680">
    <property type="entry name" value="WD40_rpt"/>
</dbReference>
<dbReference type="AlphaFoldDB" id="A0A096LVG9"/>
<evidence type="ECO:0000256" key="3">
    <source>
        <dbReference type="ARBA" id="ARBA00022737"/>
    </source>
</evidence>
<dbReference type="GO" id="GO:0005634">
    <property type="term" value="C:nucleus"/>
    <property type="evidence" value="ECO:0007669"/>
    <property type="project" value="TreeGrafter"/>
</dbReference>
<evidence type="ECO:0000256" key="6">
    <source>
        <dbReference type="PROSITE-ProRule" id="PRU00221"/>
    </source>
</evidence>
<dbReference type="InterPro" id="IPR015943">
    <property type="entry name" value="WD40/YVTN_repeat-like_dom_sf"/>
</dbReference>
<dbReference type="GO" id="GO:0030674">
    <property type="term" value="F:protein-macromolecule adaptor activity"/>
    <property type="evidence" value="ECO:0007669"/>
    <property type="project" value="TreeGrafter"/>
</dbReference>
<dbReference type="PANTHER" id="PTHR22852:SF0">
    <property type="entry name" value="DENTICLELESS PROTEIN HOMOLOG"/>
    <property type="match status" value="1"/>
</dbReference>
<keyword evidence="9" id="KW-1185">Reference proteome</keyword>
<sequence>MFFRSIVDRGVGRRRQNDLCSRIPLGSLLEGYQCIRHDEHISYGNTGDTVPPFGLAFSSAGNMHNILAAANEEGIVRIYNTESRENPLKEWLAHENAVFDIAWVPGEPQLVTAAGDQMARLWDVKSGEVLGGFKGHVCSLKSVAFAPGEKAAVFCTGGRDGNIMVWDIRCSQKDGFYKQVKQISGAHNKSETNPSSKVKKRRSSMRGMAPSVGIPRSVLVFVRTLFSAGVVLGCVIKMWDLRKNYTAYHHDPVPMQTYPYAGSSTRMRLGYSGLVLDSTRSNIMCNCTDDNVYMFSVCGIKTNPATVAVFSGHQNSSFYIKSTISPDDQFLASGSSDNHTYIWKISDPQHPPMMLQGHSEEVTSVVWCPTDFTKIASCSDDHTIRIWRLRRETDGAQSPVGEANLVGWARPKSPTNKTNLQQDRGASGRAAVSPVNTQKTPSLGGLASPQLAVCAPNRAALPLPSSTTSPKSSVPLPAQQRTSSIQRWLSPTHGSQSRVTATTPPHQVLRPCPLSPASGASLTERRAKRRLETGESSPCSCVNAAQCECVSELYAASKRSSILSDVRCLAQESEVQRDCHAEDSEPVTSRQAGKENWSPRAGNWLSEMGQKMKKSQDGPSARKKQEGKTPTSTVSTEIPDYQILHSPKIKKISTYFEKRPQ</sequence>
<dbReference type="InterPro" id="IPR036322">
    <property type="entry name" value="WD40_repeat_dom_sf"/>
</dbReference>
<feature type="compositionally biased region" description="Polar residues" evidence="7">
    <location>
        <begin position="486"/>
        <end position="505"/>
    </location>
</feature>
<dbReference type="InterPro" id="IPR051865">
    <property type="entry name" value="WD-repeat_CDT2_adapter"/>
</dbReference>
<evidence type="ECO:0000256" key="4">
    <source>
        <dbReference type="ARBA" id="ARBA00022786"/>
    </source>
</evidence>
<dbReference type="SUPFAM" id="SSF50978">
    <property type="entry name" value="WD40 repeat-like"/>
    <property type="match status" value="1"/>
</dbReference>
<feature type="compositionally biased region" description="Polar residues" evidence="7">
    <location>
        <begin position="413"/>
        <end position="424"/>
    </location>
</feature>
<evidence type="ECO:0000256" key="5">
    <source>
        <dbReference type="ARBA" id="ARBA00038344"/>
    </source>
</evidence>
<feature type="region of interest" description="Disordered" evidence="7">
    <location>
        <begin position="406"/>
        <end position="444"/>
    </location>
</feature>
<keyword evidence="2 6" id="KW-0853">WD repeat</keyword>
<dbReference type="PROSITE" id="PS50082">
    <property type="entry name" value="WD_REPEATS_2"/>
    <property type="match status" value="3"/>
</dbReference>
<evidence type="ECO:0000313" key="9">
    <source>
        <dbReference type="Proteomes" id="UP000028760"/>
    </source>
</evidence>
<dbReference type="GeneTree" id="ENSGT00530000064210"/>
<dbReference type="OMA" id="PHSQFEK"/>
<comment type="similarity">
    <text evidence="5">Belongs to the WD repeat cdt2 family.</text>
</comment>
<dbReference type="EMBL" id="AYCK01000259">
    <property type="status" value="NOT_ANNOTATED_CDS"/>
    <property type="molecule type" value="Genomic_DNA"/>
</dbReference>
<feature type="compositionally biased region" description="Basic and acidic residues" evidence="7">
    <location>
        <begin position="574"/>
        <end position="583"/>
    </location>
</feature>
<organism evidence="8 9">
    <name type="scientific">Poecilia formosa</name>
    <name type="common">Amazon molly</name>
    <name type="synonym">Limia formosa</name>
    <dbReference type="NCBI Taxonomy" id="48698"/>
    <lineage>
        <taxon>Eukaryota</taxon>
        <taxon>Metazoa</taxon>
        <taxon>Chordata</taxon>
        <taxon>Craniata</taxon>
        <taxon>Vertebrata</taxon>
        <taxon>Euteleostomi</taxon>
        <taxon>Actinopterygii</taxon>
        <taxon>Neopterygii</taxon>
        <taxon>Teleostei</taxon>
        <taxon>Neoteleostei</taxon>
        <taxon>Acanthomorphata</taxon>
        <taxon>Ovalentaria</taxon>
        <taxon>Atherinomorphae</taxon>
        <taxon>Cyprinodontiformes</taxon>
        <taxon>Poeciliidae</taxon>
        <taxon>Poeciliinae</taxon>
        <taxon>Poecilia</taxon>
    </lineage>
</organism>
<keyword evidence="4" id="KW-0833">Ubl conjugation pathway</keyword>
<evidence type="ECO:0000256" key="7">
    <source>
        <dbReference type="SAM" id="MobiDB-lite"/>
    </source>
</evidence>
<reference evidence="8" key="2">
    <citation type="submission" date="2025-08" db="UniProtKB">
        <authorList>
            <consortium name="Ensembl"/>
        </authorList>
    </citation>
    <scope>IDENTIFICATION</scope>
</reference>
<feature type="region of interest" description="Disordered" evidence="7">
    <location>
        <begin position="185"/>
        <end position="207"/>
    </location>
</feature>
<feature type="repeat" description="WD" evidence="6">
    <location>
        <begin position="91"/>
        <end position="132"/>
    </location>
</feature>